<dbReference type="Proteomes" id="UP001596058">
    <property type="component" value="Unassembled WGS sequence"/>
</dbReference>
<accession>A0ABW1CD19</accession>
<dbReference type="RefSeq" id="WP_379513096.1">
    <property type="nucleotide sequence ID" value="NZ_JBHSPA010000010.1"/>
</dbReference>
<organism evidence="1 2">
    <name type="scientific">Nonomuraea insulae</name>
    <dbReference type="NCBI Taxonomy" id="1616787"/>
    <lineage>
        <taxon>Bacteria</taxon>
        <taxon>Bacillati</taxon>
        <taxon>Actinomycetota</taxon>
        <taxon>Actinomycetes</taxon>
        <taxon>Streptosporangiales</taxon>
        <taxon>Streptosporangiaceae</taxon>
        <taxon>Nonomuraea</taxon>
    </lineage>
</organism>
<keyword evidence="2" id="KW-1185">Reference proteome</keyword>
<evidence type="ECO:0000313" key="1">
    <source>
        <dbReference type="EMBL" id="MFC5823561.1"/>
    </source>
</evidence>
<gene>
    <name evidence="1" type="ORF">ACFPZ3_06845</name>
</gene>
<protein>
    <submittedName>
        <fullName evidence="1">Uncharacterized protein</fullName>
    </submittedName>
</protein>
<sequence length="45" mass="5290">MRVTLEGRWRADGDQPCDVRVRHNRTVIAFETVDGWPIQGRLLRL</sequence>
<dbReference type="EMBL" id="JBHSPA010000010">
    <property type="protein sequence ID" value="MFC5823561.1"/>
    <property type="molecule type" value="Genomic_DNA"/>
</dbReference>
<reference evidence="2" key="1">
    <citation type="journal article" date="2019" name="Int. J. Syst. Evol. Microbiol.">
        <title>The Global Catalogue of Microorganisms (GCM) 10K type strain sequencing project: providing services to taxonomists for standard genome sequencing and annotation.</title>
        <authorList>
            <consortium name="The Broad Institute Genomics Platform"/>
            <consortium name="The Broad Institute Genome Sequencing Center for Infectious Disease"/>
            <person name="Wu L."/>
            <person name="Ma J."/>
        </authorList>
    </citation>
    <scope>NUCLEOTIDE SEQUENCE [LARGE SCALE GENOMIC DNA]</scope>
    <source>
        <strain evidence="2">CCUG 53903</strain>
    </source>
</reference>
<proteinExistence type="predicted"/>
<evidence type="ECO:0000313" key="2">
    <source>
        <dbReference type="Proteomes" id="UP001596058"/>
    </source>
</evidence>
<comment type="caution">
    <text evidence="1">The sequence shown here is derived from an EMBL/GenBank/DDBJ whole genome shotgun (WGS) entry which is preliminary data.</text>
</comment>
<name>A0ABW1CD19_9ACTN</name>